<keyword evidence="2" id="KW-0560">Oxidoreductase</keyword>
<evidence type="ECO:0000256" key="3">
    <source>
        <dbReference type="ARBA" id="ARBA00023027"/>
    </source>
</evidence>
<evidence type="ECO:0000256" key="1">
    <source>
        <dbReference type="ARBA" id="ARBA00005854"/>
    </source>
</evidence>
<evidence type="ECO:0000259" key="4">
    <source>
        <dbReference type="Pfam" id="PF00389"/>
    </source>
</evidence>
<dbReference type="GO" id="GO:0016616">
    <property type="term" value="F:oxidoreductase activity, acting on the CH-OH group of donors, NAD or NADP as acceptor"/>
    <property type="evidence" value="ECO:0007669"/>
    <property type="project" value="InterPro"/>
</dbReference>
<evidence type="ECO:0000313" key="5">
    <source>
        <dbReference type="EMBL" id="MPM40109.1"/>
    </source>
</evidence>
<dbReference type="AlphaFoldDB" id="A0A644ZH32"/>
<dbReference type="Pfam" id="PF00389">
    <property type="entry name" value="2-Hacid_dh"/>
    <property type="match status" value="1"/>
</dbReference>
<gene>
    <name evidence="5" type="ORF">SDC9_86747</name>
</gene>
<name>A0A644ZH32_9ZZZZ</name>
<organism evidence="5">
    <name type="scientific">bioreactor metagenome</name>
    <dbReference type="NCBI Taxonomy" id="1076179"/>
    <lineage>
        <taxon>unclassified sequences</taxon>
        <taxon>metagenomes</taxon>
        <taxon>ecological metagenomes</taxon>
    </lineage>
</organism>
<dbReference type="PANTHER" id="PTHR43761">
    <property type="entry name" value="D-ISOMER SPECIFIC 2-HYDROXYACID DEHYDROGENASE FAMILY PROTEIN (AFU_ORTHOLOGUE AFUA_1G13630)"/>
    <property type="match status" value="1"/>
</dbReference>
<dbReference type="Gene3D" id="3.40.50.720">
    <property type="entry name" value="NAD(P)-binding Rossmann-like Domain"/>
    <property type="match status" value="2"/>
</dbReference>
<dbReference type="GO" id="GO:0051287">
    <property type="term" value="F:NAD binding"/>
    <property type="evidence" value="ECO:0007669"/>
    <property type="project" value="InterPro"/>
</dbReference>
<dbReference type="SUPFAM" id="SSF52283">
    <property type="entry name" value="Formate/glycerate dehydrogenase catalytic domain-like"/>
    <property type="match status" value="1"/>
</dbReference>
<dbReference type="InterPro" id="IPR006139">
    <property type="entry name" value="D-isomer_2_OHA_DH_cat_dom"/>
</dbReference>
<comment type="similarity">
    <text evidence="1">Belongs to the D-isomer specific 2-hydroxyacid dehydrogenase family.</text>
</comment>
<evidence type="ECO:0000256" key="2">
    <source>
        <dbReference type="ARBA" id="ARBA00023002"/>
    </source>
</evidence>
<sequence length="91" mass="9598">MEACPGISYIGVLATGYNIVDVEAAREKGITVTNIPSYGTAAVAQFAIALLLEVCHHAGGITATPFIRAGGEPVPTGQHGRPIRNYTFFHE</sequence>
<feature type="domain" description="D-isomer specific 2-hydroxyacid dehydrogenase catalytic" evidence="4">
    <location>
        <begin position="1"/>
        <end position="47"/>
    </location>
</feature>
<keyword evidence="3" id="KW-0520">NAD</keyword>
<reference evidence="5" key="1">
    <citation type="submission" date="2019-08" db="EMBL/GenBank/DDBJ databases">
        <authorList>
            <person name="Kucharzyk K."/>
            <person name="Murdoch R.W."/>
            <person name="Higgins S."/>
            <person name="Loffler F."/>
        </authorList>
    </citation>
    <scope>NUCLEOTIDE SEQUENCE</scope>
</reference>
<accession>A0A644ZH32</accession>
<comment type="caution">
    <text evidence="5">The sequence shown here is derived from an EMBL/GenBank/DDBJ whole genome shotgun (WGS) entry which is preliminary data.</text>
</comment>
<protein>
    <recommendedName>
        <fullName evidence="4">D-isomer specific 2-hydroxyacid dehydrogenase catalytic domain-containing protein</fullName>
    </recommendedName>
</protein>
<proteinExistence type="inferred from homology"/>
<dbReference type="PANTHER" id="PTHR43761:SF1">
    <property type="entry name" value="D-ISOMER SPECIFIC 2-HYDROXYACID DEHYDROGENASE CATALYTIC DOMAIN-CONTAINING PROTEIN-RELATED"/>
    <property type="match status" value="1"/>
</dbReference>
<dbReference type="InterPro" id="IPR050418">
    <property type="entry name" value="D-iso_2-hydroxyacid_DH_PdxB"/>
</dbReference>
<dbReference type="EMBL" id="VSSQ01008878">
    <property type="protein sequence ID" value="MPM40109.1"/>
    <property type="molecule type" value="Genomic_DNA"/>
</dbReference>